<dbReference type="Gene3D" id="1.10.10.250">
    <property type="entry name" value="Ribosomal protein L11, C-terminal domain"/>
    <property type="match status" value="1"/>
</dbReference>
<evidence type="ECO:0000256" key="2">
    <source>
        <dbReference type="ARBA" id="ARBA00022980"/>
    </source>
</evidence>
<dbReference type="InParanoid" id="A0A674GUI7"/>
<evidence type="ECO:0000256" key="1">
    <source>
        <dbReference type="ARBA" id="ARBA00010537"/>
    </source>
</evidence>
<dbReference type="GO" id="GO:0070180">
    <property type="term" value="F:large ribosomal subunit rRNA binding"/>
    <property type="evidence" value="ECO:0007669"/>
    <property type="project" value="TreeGrafter"/>
</dbReference>
<evidence type="ECO:0000259" key="10">
    <source>
        <dbReference type="Pfam" id="PF03946"/>
    </source>
</evidence>
<keyword evidence="2 7" id="KW-0689">Ribosomal protein</keyword>
<proteinExistence type="inferred from homology"/>
<dbReference type="PANTHER" id="PTHR11661">
    <property type="entry name" value="60S RIBOSOMAL PROTEIN L12"/>
    <property type="match status" value="1"/>
</dbReference>
<dbReference type="PANTHER" id="PTHR11661:SF1">
    <property type="entry name" value="LARGE RIBOSOMAL SUBUNIT PROTEIN UL11M"/>
    <property type="match status" value="1"/>
</dbReference>
<feature type="domain" description="Large ribosomal subunit protein uL11 C-terminal" evidence="9">
    <location>
        <begin position="220"/>
        <end position="291"/>
    </location>
</feature>
<evidence type="ECO:0000313" key="11">
    <source>
        <dbReference type="Ensembl" id="ENSTGUP00000026081.1"/>
    </source>
</evidence>
<evidence type="ECO:0000256" key="7">
    <source>
        <dbReference type="RuleBase" id="RU003978"/>
    </source>
</evidence>
<sequence>MGGGGAGIPPQRESPGGGGAGIPRVPQATPTRSQATPPPLRSSRAYFWPRPFSPSRSFPPPFSATPPSRSYWLPSAPPLPPAPLIGCAAPFVPRDRGSFREPWPCRGRRARCGPRPGPGRARGRPRGRSGSSSRRAGPPRDRRWGRCWGRCGEPGGVLGCPGAPAARPDLSSPVLPQRGVPIAAFCKDFNERTRDIKPGVPLRVRLLVHPDRTYSLSIGTPPTSYFLKAVAGVEKGSARPGQGRFGGPGVAQLFEVAVAKQRDPAVAARGTSLPALLGSVLGSARSLGLLVVPRWDTAPQLGLGPPKLTQNRPLRLSPTPPKPDPEPALRPPKLTQNRP</sequence>
<dbReference type="InterPro" id="IPR036769">
    <property type="entry name" value="Ribosomal_uL11_C_sf"/>
</dbReference>
<dbReference type="GO" id="GO:0003735">
    <property type="term" value="F:structural constituent of ribosome"/>
    <property type="evidence" value="ECO:0007669"/>
    <property type="project" value="InterPro"/>
</dbReference>
<dbReference type="SMART" id="SM00649">
    <property type="entry name" value="RL11"/>
    <property type="match status" value="1"/>
</dbReference>
<dbReference type="Gene3D" id="3.30.1550.10">
    <property type="entry name" value="Ribosomal protein L11/L12, N-terminal domain"/>
    <property type="match status" value="1"/>
</dbReference>
<dbReference type="InterPro" id="IPR020783">
    <property type="entry name" value="Ribosomal_uL11_C"/>
</dbReference>
<name>A0A674GUI7_TAEGU</name>
<dbReference type="HAMAP" id="MF_00736">
    <property type="entry name" value="Ribosomal_uL11"/>
    <property type="match status" value="1"/>
</dbReference>
<dbReference type="GO" id="GO:0006412">
    <property type="term" value="P:translation"/>
    <property type="evidence" value="ECO:0007669"/>
    <property type="project" value="InterPro"/>
</dbReference>
<feature type="compositionally biased region" description="Low complexity" evidence="8">
    <location>
        <begin position="65"/>
        <end position="74"/>
    </location>
</feature>
<evidence type="ECO:0000256" key="6">
    <source>
        <dbReference type="ARBA" id="ARBA00041455"/>
    </source>
</evidence>
<comment type="similarity">
    <text evidence="1 7">Belongs to the universal ribosomal protein uL11 family.</text>
</comment>
<dbReference type="InterPro" id="IPR020784">
    <property type="entry name" value="Ribosomal_uL11_N"/>
</dbReference>
<dbReference type="Pfam" id="PF00298">
    <property type="entry name" value="Ribosomal_L11"/>
    <property type="match status" value="1"/>
</dbReference>
<evidence type="ECO:0000259" key="9">
    <source>
        <dbReference type="Pfam" id="PF00298"/>
    </source>
</evidence>
<feature type="region of interest" description="Disordered" evidence="8">
    <location>
        <begin position="300"/>
        <end position="339"/>
    </location>
</feature>
<dbReference type="InterPro" id="IPR036796">
    <property type="entry name" value="Ribosomal_uL11_N_sf"/>
</dbReference>
<dbReference type="InterPro" id="IPR000911">
    <property type="entry name" value="Ribosomal_uL11"/>
</dbReference>
<feature type="region of interest" description="Disordered" evidence="8">
    <location>
        <begin position="1"/>
        <end position="75"/>
    </location>
</feature>
<feature type="domain" description="Large ribosomal subunit protein uL11 N-terminal" evidence="10">
    <location>
        <begin position="167"/>
        <end position="214"/>
    </location>
</feature>
<dbReference type="Ensembl" id="ENSTGUT00000019656.1">
    <property type="protein sequence ID" value="ENSTGUP00000026081.1"/>
    <property type="gene ID" value="ENSTGUG00000029303.1"/>
</dbReference>
<organism evidence="11 12">
    <name type="scientific">Taeniopygia guttata</name>
    <name type="common">Zebra finch</name>
    <name type="synonym">Poephila guttata</name>
    <dbReference type="NCBI Taxonomy" id="59729"/>
    <lineage>
        <taxon>Eukaryota</taxon>
        <taxon>Metazoa</taxon>
        <taxon>Chordata</taxon>
        <taxon>Craniata</taxon>
        <taxon>Vertebrata</taxon>
        <taxon>Euteleostomi</taxon>
        <taxon>Archelosauria</taxon>
        <taxon>Archosauria</taxon>
        <taxon>Dinosauria</taxon>
        <taxon>Saurischia</taxon>
        <taxon>Theropoda</taxon>
        <taxon>Coelurosauria</taxon>
        <taxon>Aves</taxon>
        <taxon>Neognathae</taxon>
        <taxon>Neoaves</taxon>
        <taxon>Telluraves</taxon>
        <taxon>Australaves</taxon>
        <taxon>Passeriformes</taxon>
        <taxon>Passeroidea</taxon>
        <taxon>Estrildidae</taxon>
        <taxon>Estrildinae</taxon>
        <taxon>Taeniopygia</taxon>
    </lineage>
</organism>
<keyword evidence="3 7" id="KW-0687">Ribonucleoprotein</keyword>
<protein>
    <recommendedName>
        <fullName evidence="5">Large ribosomal subunit protein uL11m</fullName>
    </recommendedName>
    <alternativeName>
        <fullName evidence="6">39S ribosomal protein L11, mitochondrial</fullName>
    </alternativeName>
</protein>
<evidence type="ECO:0000313" key="12">
    <source>
        <dbReference type="Proteomes" id="UP000007754"/>
    </source>
</evidence>
<keyword evidence="12" id="KW-1185">Reference proteome</keyword>
<dbReference type="AlphaFoldDB" id="A0A674GUI7"/>
<comment type="subunit">
    <text evidence="4">Component of the mitochondrial ribosome large subunit (39S) which comprises a 16S rRNA and about 50 distinct proteins.</text>
</comment>
<evidence type="ECO:0000256" key="5">
    <source>
        <dbReference type="ARBA" id="ARBA00040104"/>
    </source>
</evidence>
<feature type="compositionally biased region" description="Pro residues" evidence="8">
    <location>
        <begin position="318"/>
        <end position="330"/>
    </location>
</feature>
<evidence type="ECO:0000256" key="3">
    <source>
        <dbReference type="ARBA" id="ARBA00023274"/>
    </source>
</evidence>
<evidence type="ECO:0000256" key="4">
    <source>
        <dbReference type="ARBA" id="ARBA00038782"/>
    </source>
</evidence>
<dbReference type="GeneTree" id="ENSGT01000000215390"/>
<accession>A0A674GUI7</accession>
<dbReference type="CDD" id="cd00349">
    <property type="entry name" value="Ribosomal_L11"/>
    <property type="match status" value="1"/>
</dbReference>
<dbReference type="SUPFAM" id="SSF46906">
    <property type="entry name" value="Ribosomal protein L11, C-terminal domain"/>
    <property type="match status" value="1"/>
</dbReference>
<evidence type="ECO:0000256" key="8">
    <source>
        <dbReference type="SAM" id="MobiDB-lite"/>
    </source>
</evidence>
<dbReference type="Pfam" id="PF03946">
    <property type="entry name" value="Ribosomal_L11_N"/>
    <property type="match status" value="1"/>
</dbReference>
<dbReference type="SUPFAM" id="SSF54747">
    <property type="entry name" value="Ribosomal L11/L12e N-terminal domain"/>
    <property type="match status" value="1"/>
</dbReference>
<dbReference type="GO" id="GO:0005762">
    <property type="term" value="C:mitochondrial large ribosomal subunit"/>
    <property type="evidence" value="ECO:0007669"/>
    <property type="project" value="TreeGrafter"/>
</dbReference>
<feature type="region of interest" description="Disordered" evidence="8">
    <location>
        <begin position="98"/>
        <end position="145"/>
    </location>
</feature>
<reference evidence="11" key="1">
    <citation type="submission" date="2025-08" db="UniProtKB">
        <authorList>
            <consortium name="Ensembl"/>
        </authorList>
    </citation>
    <scope>IDENTIFICATION</scope>
</reference>
<reference evidence="11" key="2">
    <citation type="submission" date="2025-09" db="UniProtKB">
        <authorList>
            <consortium name="Ensembl"/>
        </authorList>
    </citation>
    <scope>IDENTIFICATION</scope>
</reference>
<dbReference type="Proteomes" id="UP000007754">
    <property type="component" value="Unplaced"/>
</dbReference>